<reference evidence="2 3" key="1">
    <citation type="submission" date="2024-02" db="EMBL/GenBank/DDBJ databases">
        <title>Lysobacter Genome Sequencing and Mining.</title>
        <authorList>
            <person name="Bierman J."/>
            <person name="Walker M.C."/>
        </authorList>
    </citation>
    <scope>NUCLEOTIDE SEQUENCE [LARGE SCALE GENOMIC DNA]</scope>
    <source>
        <strain evidence="2 3">PB6250</strain>
    </source>
</reference>
<name>A0ABU8CWC9_9GAMM</name>
<keyword evidence="3" id="KW-1185">Reference proteome</keyword>
<comment type="caution">
    <text evidence="2">The sequence shown here is derived from an EMBL/GenBank/DDBJ whole genome shotgun (WGS) entry which is preliminary data.</text>
</comment>
<evidence type="ECO:0000313" key="2">
    <source>
        <dbReference type="EMBL" id="MEI2453078.1"/>
    </source>
</evidence>
<protein>
    <submittedName>
        <fullName evidence="2">Uncharacterized protein</fullName>
    </submittedName>
</protein>
<gene>
    <name evidence="2" type="ORF">V2J18_00145</name>
</gene>
<feature type="compositionally biased region" description="Polar residues" evidence="1">
    <location>
        <begin position="160"/>
        <end position="169"/>
    </location>
</feature>
<evidence type="ECO:0000256" key="1">
    <source>
        <dbReference type="SAM" id="MobiDB-lite"/>
    </source>
</evidence>
<organism evidence="2 3">
    <name type="scientific">Lysobacter firmicutimachus</name>
    <dbReference type="NCBI Taxonomy" id="1792846"/>
    <lineage>
        <taxon>Bacteria</taxon>
        <taxon>Pseudomonadati</taxon>
        <taxon>Pseudomonadota</taxon>
        <taxon>Gammaproteobacteria</taxon>
        <taxon>Lysobacterales</taxon>
        <taxon>Lysobacteraceae</taxon>
        <taxon>Lysobacter</taxon>
    </lineage>
</organism>
<sequence>MTVTSGRNCIALLHKRDPLYSWARTLLASSRWGSMEFSLTWKAKATPAGRLLFQLAPSTPPIGATGFGSSGAVWPTALTPSGGRTVPAGTTLTGQTPGGKKRTIELAQVARMVWPTATANDAEKRGDFAAERRNGLPGVAKAVWSTPRARDGEKGGPNQAFGSGSTQPLPAQAVWATPTTRDHKDASSVGSAPENGMLGRQVAPSPAGGYLNPEFVFWLMGYPEEFLGCAPPATRSSRKSPPRS</sequence>
<dbReference type="EMBL" id="JBANDL010000002">
    <property type="protein sequence ID" value="MEI2453078.1"/>
    <property type="molecule type" value="Genomic_DNA"/>
</dbReference>
<proteinExistence type="predicted"/>
<accession>A0ABU8CWC9</accession>
<feature type="region of interest" description="Disordered" evidence="1">
    <location>
        <begin position="146"/>
        <end position="200"/>
    </location>
</feature>
<dbReference type="Proteomes" id="UP001387215">
    <property type="component" value="Unassembled WGS sequence"/>
</dbReference>
<evidence type="ECO:0000313" key="3">
    <source>
        <dbReference type="Proteomes" id="UP001387215"/>
    </source>
</evidence>